<comment type="subunit">
    <text evidence="6">Homohexamer. Trimer of dimers.</text>
</comment>
<dbReference type="SUPFAM" id="SSF52283">
    <property type="entry name" value="Formate/glycerate dehydrogenase catalytic domain-like"/>
    <property type="match status" value="1"/>
</dbReference>
<comment type="function">
    <text evidence="8">Catalyzes the reversible reductive amination of pyruvate to L-alanine.</text>
</comment>
<dbReference type="SUPFAM" id="SSF51735">
    <property type="entry name" value="NAD(P)-binding Rossmann-fold domains"/>
    <property type="match status" value="1"/>
</dbReference>
<dbReference type="Pfam" id="PF05222">
    <property type="entry name" value="AlaDh_PNT_N"/>
    <property type="match status" value="1"/>
</dbReference>
<proteinExistence type="inferred from homology"/>
<dbReference type="SMART" id="SM01003">
    <property type="entry name" value="AlaDh_PNT_N"/>
    <property type="match status" value="1"/>
</dbReference>
<evidence type="ECO:0000256" key="4">
    <source>
        <dbReference type="ARBA" id="ARBA00023002"/>
    </source>
</evidence>
<dbReference type="GO" id="GO:0000166">
    <property type="term" value="F:nucleotide binding"/>
    <property type="evidence" value="ECO:0007669"/>
    <property type="project" value="UniProtKB-KW"/>
</dbReference>
<comment type="caution">
    <text evidence="14">The sequence shown here is derived from an EMBL/GenBank/DDBJ whole genome shotgun (WGS) entry which is preliminary data.</text>
</comment>
<feature type="binding site" evidence="11">
    <location>
        <position position="200"/>
    </location>
    <ligand>
        <name>NAD(+)</name>
        <dbReference type="ChEBI" id="CHEBI:57540"/>
    </ligand>
</feature>
<feature type="binding site" evidence="10">
    <location>
        <position position="73"/>
    </location>
    <ligand>
        <name>substrate</name>
    </ligand>
</feature>
<feature type="binding site" evidence="11">
    <location>
        <position position="217"/>
    </location>
    <ligand>
        <name>NAD(+)</name>
        <dbReference type="ChEBI" id="CHEBI:57540"/>
    </ligand>
</feature>
<evidence type="ECO:0000259" key="13">
    <source>
        <dbReference type="SMART" id="SM01003"/>
    </source>
</evidence>
<evidence type="ECO:0000259" key="12">
    <source>
        <dbReference type="SMART" id="SM01002"/>
    </source>
</evidence>
<organism evidence="14 15">
    <name type="scientific">Demequina lignilytica</name>
    <dbReference type="NCBI Taxonomy" id="3051663"/>
    <lineage>
        <taxon>Bacteria</taxon>
        <taxon>Bacillati</taxon>
        <taxon>Actinomycetota</taxon>
        <taxon>Actinomycetes</taxon>
        <taxon>Micrococcales</taxon>
        <taxon>Demequinaceae</taxon>
        <taxon>Demequina</taxon>
    </lineage>
</organism>
<feature type="binding site" evidence="11">
    <location>
        <position position="276"/>
    </location>
    <ligand>
        <name>NAD(+)</name>
        <dbReference type="ChEBI" id="CHEBI:57540"/>
    </ligand>
</feature>
<dbReference type="PIRSF" id="PIRSF000183">
    <property type="entry name" value="Alanine_dh"/>
    <property type="match status" value="1"/>
</dbReference>
<feature type="binding site" evidence="11">
    <location>
        <begin position="236"/>
        <end position="237"/>
    </location>
    <ligand>
        <name>NAD(+)</name>
        <dbReference type="ChEBI" id="CHEBI:57540"/>
    </ligand>
</feature>
<evidence type="ECO:0000256" key="1">
    <source>
        <dbReference type="ARBA" id="ARBA00005206"/>
    </source>
</evidence>
<dbReference type="InterPro" id="IPR008141">
    <property type="entry name" value="Ala_DH"/>
</dbReference>
<feature type="binding site" evidence="11">
    <location>
        <position position="131"/>
    </location>
    <ligand>
        <name>NAD(+)</name>
        <dbReference type="ChEBI" id="CHEBI:57540"/>
    </ligand>
</feature>
<comment type="similarity">
    <text evidence="2 8">Belongs to the AlaDH/PNT family.</text>
</comment>
<dbReference type="CDD" id="cd05305">
    <property type="entry name" value="L-AlaDH"/>
    <property type="match status" value="1"/>
</dbReference>
<feature type="active site" description="Proton donor/acceptor" evidence="9">
    <location>
        <position position="267"/>
    </location>
</feature>
<evidence type="ECO:0000256" key="6">
    <source>
        <dbReference type="ARBA" id="ARBA00065528"/>
    </source>
</evidence>
<dbReference type="InterPro" id="IPR007886">
    <property type="entry name" value="AlaDH/PNT_N"/>
</dbReference>
<evidence type="ECO:0000256" key="7">
    <source>
        <dbReference type="ARBA" id="ARBA00072341"/>
    </source>
</evidence>
<feature type="active site" description="Proton donor/acceptor" evidence="9">
    <location>
        <position position="93"/>
    </location>
</feature>
<dbReference type="NCBIfam" id="TIGR00518">
    <property type="entry name" value="alaDH"/>
    <property type="match status" value="1"/>
</dbReference>
<feature type="domain" description="Alanine dehydrogenase/pyridine nucleotide transhydrogenase N-terminal" evidence="13">
    <location>
        <begin position="4"/>
        <end position="134"/>
    </location>
</feature>
<evidence type="ECO:0000256" key="10">
    <source>
        <dbReference type="PIRSR" id="PIRSR000183-2"/>
    </source>
</evidence>
<dbReference type="GO" id="GO:0005886">
    <property type="term" value="C:plasma membrane"/>
    <property type="evidence" value="ECO:0007669"/>
    <property type="project" value="TreeGrafter"/>
</dbReference>
<evidence type="ECO:0000256" key="11">
    <source>
        <dbReference type="PIRSR" id="PIRSR000183-3"/>
    </source>
</evidence>
<dbReference type="PANTHER" id="PTHR42795">
    <property type="entry name" value="ALANINE DEHYDROGENASE"/>
    <property type="match status" value="1"/>
</dbReference>
<comment type="pathway">
    <text evidence="1 8">Amino-acid degradation; L-alanine degradation via dehydrogenase pathway; NH(3) and pyruvate from L-alanine: step 1/1.</text>
</comment>
<sequence length="357" mass="36275">MLVGVPTETKNRETRVALTPSGAHALVAAGHQVVVQRAAGEGSAYEDDEYLLAGAVLGTAADAWAADLVLKVKEPQPEELPLLRDNVLFTFLHLAANPRLADALCTAGTTALSYDTVQLDDGSLPLLTPMSEVAGRLAVLEGAHHLLSPQGGRGVLLPGVPGVPGARVTILGAGVAGSNAVGQAVAMGADVTVLDLSLPKLRALDERFGGRVSTVASTAHTVEDAVLGADLVIGAVLVPGRPAPTVVSHAMVAGMRRGSVLVDIAIDQGGCLEDSRPTTHDAPVFEVEGSLLYCVANMPAAVGSTATRALANVTLPYVLRLASGVDAAVRDDAALARGVNVRGGQVVHPAVAEALGV</sequence>
<dbReference type="FunFam" id="3.40.50.720:FF:000049">
    <property type="entry name" value="Alanine dehydrogenase"/>
    <property type="match status" value="1"/>
</dbReference>
<keyword evidence="4 8" id="KW-0560">Oxidoreductase</keyword>
<accession>A0AAW7M998</accession>
<dbReference type="GO" id="GO:0042853">
    <property type="term" value="P:L-alanine catabolic process"/>
    <property type="evidence" value="ECO:0007669"/>
    <property type="project" value="InterPro"/>
</dbReference>
<dbReference type="AlphaFoldDB" id="A0AAW7M998"/>
<dbReference type="Gene3D" id="3.40.50.720">
    <property type="entry name" value="NAD(P)-binding Rossmann-like Domain"/>
    <property type="match status" value="2"/>
</dbReference>
<feature type="binding site" evidence="10">
    <location>
        <position position="15"/>
    </location>
    <ligand>
        <name>substrate</name>
    </ligand>
</feature>
<comment type="catalytic activity">
    <reaction evidence="8">
        <text>L-alanine + NAD(+) + H2O = pyruvate + NH4(+) + NADH + H(+)</text>
        <dbReference type="Rhea" id="RHEA:18405"/>
        <dbReference type="ChEBI" id="CHEBI:15361"/>
        <dbReference type="ChEBI" id="CHEBI:15377"/>
        <dbReference type="ChEBI" id="CHEBI:15378"/>
        <dbReference type="ChEBI" id="CHEBI:28938"/>
        <dbReference type="ChEBI" id="CHEBI:57540"/>
        <dbReference type="ChEBI" id="CHEBI:57945"/>
        <dbReference type="ChEBI" id="CHEBI:57972"/>
        <dbReference type="EC" id="1.4.1.1"/>
    </reaction>
</comment>
<evidence type="ECO:0000313" key="15">
    <source>
        <dbReference type="Proteomes" id="UP001172737"/>
    </source>
</evidence>
<dbReference type="RefSeq" id="WP_301121842.1">
    <property type="nucleotide sequence ID" value="NZ_JAUHPX010000010.1"/>
</dbReference>
<keyword evidence="5 8" id="KW-0520">NAD</keyword>
<dbReference type="InterPro" id="IPR036291">
    <property type="entry name" value="NAD(P)-bd_dom_sf"/>
</dbReference>
<evidence type="ECO:0000313" key="14">
    <source>
        <dbReference type="EMBL" id="MDN4489108.1"/>
    </source>
</evidence>
<evidence type="ECO:0000256" key="3">
    <source>
        <dbReference type="ARBA" id="ARBA00012897"/>
    </source>
</evidence>
<evidence type="ECO:0000256" key="9">
    <source>
        <dbReference type="PIRSR" id="PIRSR000183-1"/>
    </source>
</evidence>
<gene>
    <name evidence="14" type="primary">ald</name>
    <name evidence="14" type="ORF">QQX10_13115</name>
</gene>
<evidence type="ECO:0000256" key="5">
    <source>
        <dbReference type="ARBA" id="ARBA00023027"/>
    </source>
</evidence>
<keyword evidence="11" id="KW-0547">Nucleotide-binding</keyword>
<evidence type="ECO:0000256" key="2">
    <source>
        <dbReference type="ARBA" id="ARBA00005689"/>
    </source>
</evidence>
<feature type="binding site" evidence="11">
    <location>
        <position position="195"/>
    </location>
    <ligand>
        <name>NAD(+)</name>
        <dbReference type="ChEBI" id="CHEBI:57540"/>
    </ligand>
</feature>
<dbReference type="SMART" id="SM01002">
    <property type="entry name" value="AlaDh_PNT_C"/>
    <property type="match status" value="1"/>
</dbReference>
<dbReference type="Proteomes" id="UP001172737">
    <property type="component" value="Unassembled WGS sequence"/>
</dbReference>
<dbReference type="EMBL" id="JAUHPX010000010">
    <property type="protein sequence ID" value="MDN4489108.1"/>
    <property type="molecule type" value="Genomic_DNA"/>
</dbReference>
<dbReference type="Pfam" id="PF01262">
    <property type="entry name" value="AlaDh_PNT_C"/>
    <property type="match status" value="1"/>
</dbReference>
<keyword evidence="15" id="KW-1185">Reference proteome</keyword>
<dbReference type="EC" id="1.4.1.1" evidence="3 8"/>
<dbReference type="PANTHER" id="PTHR42795:SF1">
    <property type="entry name" value="ALANINE DEHYDROGENASE"/>
    <property type="match status" value="1"/>
</dbReference>
<protein>
    <recommendedName>
        <fullName evidence="7 8">Alanine dehydrogenase</fullName>
        <ecNumber evidence="3 8">1.4.1.1</ecNumber>
    </recommendedName>
</protein>
<reference evidence="14" key="1">
    <citation type="submission" date="2023-06" db="EMBL/GenBank/DDBJ databases">
        <title>Sysu t00039.</title>
        <authorList>
            <person name="Gao L."/>
            <person name="Fang B.-Z."/>
            <person name="Li W.-J."/>
        </authorList>
    </citation>
    <scope>NUCLEOTIDE SEQUENCE</scope>
    <source>
        <strain evidence="14">SYSU T00039</strain>
    </source>
</reference>
<feature type="domain" description="Alanine dehydrogenase/pyridine nucleotide transhydrogenase NAD(H)-binding" evidence="12">
    <location>
        <begin position="146"/>
        <end position="294"/>
    </location>
</feature>
<feature type="binding site" evidence="11">
    <location>
        <begin position="295"/>
        <end position="298"/>
    </location>
    <ligand>
        <name>NAD(+)</name>
        <dbReference type="ChEBI" id="CHEBI:57540"/>
    </ligand>
</feature>
<evidence type="ECO:0000256" key="8">
    <source>
        <dbReference type="PIRNR" id="PIRNR000183"/>
    </source>
</evidence>
<name>A0AAW7M998_9MICO</name>
<dbReference type="GO" id="GO:0000286">
    <property type="term" value="F:alanine dehydrogenase activity"/>
    <property type="evidence" value="ECO:0007669"/>
    <property type="project" value="UniProtKB-UniRule"/>
</dbReference>
<feature type="binding site" evidence="11">
    <location>
        <begin position="264"/>
        <end position="267"/>
    </location>
    <ligand>
        <name>NAD(+)</name>
        <dbReference type="ChEBI" id="CHEBI:57540"/>
    </ligand>
</feature>
<dbReference type="InterPro" id="IPR007698">
    <property type="entry name" value="AlaDH/PNT_NAD(H)-bd"/>
</dbReference>